<keyword evidence="6" id="KW-0411">Iron-sulfur</keyword>
<dbReference type="AlphaFoldDB" id="A0A343THT4"/>
<evidence type="ECO:0000256" key="6">
    <source>
        <dbReference type="ARBA" id="ARBA00023014"/>
    </source>
</evidence>
<gene>
    <name evidence="8" type="ORF">AArcSl_1018</name>
</gene>
<keyword evidence="4" id="KW-0479">Metal-binding</keyword>
<dbReference type="Proteomes" id="UP000263012">
    <property type="component" value="Chromosome"/>
</dbReference>
<dbReference type="PROSITE" id="PS51918">
    <property type="entry name" value="RADICAL_SAM"/>
    <property type="match status" value="1"/>
</dbReference>
<evidence type="ECO:0000256" key="4">
    <source>
        <dbReference type="ARBA" id="ARBA00022723"/>
    </source>
</evidence>
<dbReference type="RefSeq" id="WP_119815959.1">
    <property type="nucleotide sequence ID" value="NZ_CP025066.1"/>
</dbReference>
<reference evidence="9" key="1">
    <citation type="submission" date="2017-11" db="EMBL/GenBank/DDBJ databases">
        <title>Phenotypic and genomic properties of facultatively anaerobic sulfur-reducing natronoarchaea from hypersaline soda lakes.</title>
        <authorList>
            <person name="Sorokin D.Y."/>
            <person name="Kublanov I.V."/>
            <person name="Roman P."/>
            <person name="Sinninghe Damste J.S."/>
            <person name="Golyshin P.N."/>
            <person name="Rojo D."/>
            <person name="Ciordia S."/>
            <person name="Mena M.D.C."/>
            <person name="Ferrer M."/>
            <person name="Messina E."/>
            <person name="Smedile F."/>
            <person name="La Spada G."/>
            <person name="La Cono V."/>
            <person name="Yakimov M.M."/>
        </authorList>
    </citation>
    <scope>NUCLEOTIDE SEQUENCE [LARGE SCALE GENOMIC DNA]</scope>
    <source>
        <strain evidence="9">AArc-Sl</strain>
    </source>
</reference>
<dbReference type="GeneID" id="37877363"/>
<dbReference type="OrthoDB" id="30736at2157"/>
<dbReference type="PIRSF" id="PIRSF037420">
    <property type="entry name" value="PQQ_syn_pqqE"/>
    <property type="match status" value="1"/>
</dbReference>
<name>A0A343THT4_9EURY</name>
<dbReference type="GO" id="GO:0046872">
    <property type="term" value="F:metal ion binding"/>
    <property type="evidence" value="ECO:0007669"/>
    <property type="project" value="UniProtKB-KW"/>
</dbReference>
<accession>A0A343THT4</accession>
<feature type="domain" description="Radical SAM core" evidence="7">
    <location>
        <begin position="9"/>
        <end position="220"/>
    </location>
</feature>
<dbReference type="Pfam" id="PF04055">
    <property type="entry name" value="Radical_SAM"/>
    <property type="match status" value="1"/>
</dbReference>
<dbReference type="CDD" id="cd01335">
    <property type="entry name" value="Radical_SAM"/>
    <property type="match status" value="1"/>
</dbReference>
<evidence type="ECO:0000256" key="5">
    <source>
        <dbReference type="ARBA" id="ARBA00023004"/>
    </source>
</evidence>
<dbReference type="Gene3D" id="3.20.20.70">
    <property type="entry name" value="Aldolase class I"/>
    <property type="match status" value="1"/>
</dbReference>
<keyword evidence="5" id="KW-0408">Iron</keyword>
<dbReference type="EMBL" id="CP025066">
    <property type="protein sequence ID" value="AUX08656.1"/>
    <property type="molecule type" value="Genomic_DNA"/>
</dbReference>
<organism evidence="8 9">
    <name type="scientific">Halalkaliarchaeum desulfuricum</name>
    <dbReference type="NCBI Taxonomy" id="2055893"/>
    <lineage>
        <taxon>Archaea</taxon>
        <taxon>Methanobacteriati</taxon>
        <taxon>Methanobacteriota</taxon>
        <taxon>Stenosarchaea group</taxon>
        <taxon>Halobacteria</taxon>
        <taxon>Halobacteriales</taxon>
        <taxon>Haloferacaceae</taxon>
        <taxon>Halalkaliarchaeum</taxon>
    </lineage>
</organism>
<dbReference type="SMART" id="SM00729">
    <property type="entry name" value="Elp3"/>
    <property type="match status" value="1"/>
</dbReference>
<protein>
    <submittedName>
        <fullName evidence="8">Radical SAM protein</fullName>
    </submittedName>
</protein>
<evidence type="ECO:0000313" key="9">
    <source>
        <dbReference type="Proteomes" id="UP000263012"/>
    </source>
</evidence>
<keyword evidence="9" id="KW-1185">Reference proteome</keyword>
<dbReference type="GO" id="GO:0051539">
    <property type="term" value="F:4 iron, 4 sulfur cluster binding"/>
    <property type="evidence" value="ECO:0007669"/>
    <property type="project" value="UniProtKB-KW"/>
</dbReference>
<dbReference type="PANTHER" id="PTHR11228:SF34">
    <property type="entry name" value="TUNGSTEN-CONTAINING ALDEHYDE FERREDOXIN OXIDOREDUCTASE COFACTOR MODIFYING PROTEIN"/>
    <property type="match status" value="1"/>
</dbReference>
<evidence type="ECO:0000313" key="8">
    <source>
        <dbReference type="EMBL" id="AUX08656.1"/>
    </source>
</evidence>
<dbReference type="InterPro" id="IPR017200">
    <property type="entry name" value="PqqE-like"/>
</dbReference>
<evidence type="ECO:0000256" key="1">
    <source>
        <dbReference type="ARBA" id="ARBA00001966"/>
    </source>
</evidence>
<evidence type="ECO:0000256" key="3">
    <source>
        <dbReference type="ARBA" id="ARBA00022691"/>
    </source>
</evidence>
<keyword evidence="3" id="KW-0949">S-adenosyl-L-methionine</keyword>
<keyword evidence="2" id="KW-0004">4Fe-4S</keyword>
<dbReference type="KEGG" id="hdf:AArcSl_1018"/>
<proteinExistence type="predicted"/>
<evidence type="ECO:0000256" key="2">
    <source>
        <dbReference type="ARBA" id="ARBA00022485"/>
    </source>
</evidence>
<dbReference type="CDD" id="cd21123">
    <property type="entry name" value="SPASM_MftC-like"/>
    <property type="match status" value="1"/>
</dbReference>
<dbReference type="PANTHER" id="PTHR11228">
    <property type="entry name" value="RADICAL SAM DOMAIN PROTEIN"/>
    <property type="match status" value="1"/>
</dbReference>
<sequence length="348" mass="38002">MKSEAIDTDDRPLVVTWESTRAGGVGSANCRRNPTEQPHPEELTTQEAKRLLDSLREFGKGLLVVFSGGDPLERDDLFELVEYGNGIGLTVALDASLSGGISLDCLERLSEAGLYRLAVGLEGATAEGHDAVRSAPGSFEAAVETLEAAREVGLPAGVNTVVSRETFEELPAIRDRIEELDIVLWNLFFVIPASDCTLENVDPSTADAIMRWLHEASNVSPFDVRTIEAPQYRRVAIQRGEIVTGVRDQFGTYAGDGIVHVDHVGNVQPSELFRKSVDNVRERSIVETYREASLFRQLRDRSNLEGRCGACPYRDICGGSRARAYAETGNPFATDELCPFEPPGFGEG</sequence>
<dbReference type="InterPro" id="IPR058240">
    <property type="entry name" value="rSAM_sf"/>
</dbReference>
<evidence type="ECO:0000259" key="7">
    <source>
        <dbReference type="PROSITE" id="PS51918"/>
    </source>
</evidence>
<comment type="cofactor">
    <cofactor evidence="1">
        <name>[4Fe-4S] cluster</name>
        <dbReference type="ChEBI" id="CHEBI:49883"/>
    </cofactor>
</comment>
<dbReference type="GO" id="GO:0003824">
    <property type="term" value="F:catalytic activity"/>
    <property type="evidence" value="ECO:0007669"/>
    <property type="project" value="InterPro"/>
</dbReference>
<dbReference type="InterPro" id="IPR007197">
    <property type="entry name" value="rSAM"/>
</dbReference>
<dbReference type="SUPFAM" id="SSF102114">
    <property type="entry name" value="Radical SAM enzymes"/>
    <property type="match status" value="1"/>
</dbReference>
<dbReference type="InterPro" id="IPR050377">
    <property type="entry name" value="Radical_SAM_PqqE_MftC-like"/>
</dbReference>
<dbReference type="InterPro" id="IPR013785">
    <property type="entry name" value="Aldolase_TIM"/>
</dbReference>
<dbReference type="InterPro" id="IPR006638">
    <property type="entry name" value="Elp3/MiaA/NifB-like_rSAM"/>
</dbReference>